<keyword evidence="3" id="KW-1185">Reference proteome</keyword>
<dbReference type="InterPro" id="IPR005097">
    <property type="entry name" value="Sacchrp_dh_NADP-bd"/>
</dbReference>
<dbReference type="Proteomes" id="UP000667802">
    <property type="component" value="Unassembled WGS sequence"/>
</dbReference>
<evidence type="ECO:0000313" key="3">
    <source>
        <dbReference type="Proteomes" id="UP000667802"/>
    </source>
</evidence>
<dbReference type="AlphaFoldDB" id="A0AAP5I7A4"/>
<dbReference type="PANTHER" id="PTHR43781">
    <property type="entry name" value="SACCHAROPINE DEHYDROGENASE"/>
    <property type="match status" value="1"/>
</dbReference>
<protein>
    <submittedName>
        <fullName evidence="2">Saccharopine dehydrogenase NADP-binding domain-containing protein</fullName>
    </submittedName>
</protein>
<gene>
    <name evidence="2" type="ORF">G7B40_004200</name>
</gene>
<feature type="domain" description="Saccharopine dehydrogenase NADP binding" evidence="1">
    <location>
        <begin position="5"/>
        <end position="123"/>
    </location>
</feature>
<evidence type="ECO:0000259" key="1">
    <source>
        <dbReference type="Pfam" id="PF03435"/>
    </source>
</evidence>
<comment type="caution">
    <text evidence="2">The sequence shown here is derived from an EMBL/GenBank/DDBJ whole genome shotgun (WGS) entry which is preliminary data.</text>
</comment>
<reference evidence="3" key="1">
    <citation type="journal article" date="2021" name="Science">
        <title>Hunting the eagle killer: A cyanobacterial neurotoxin causes vacuolar myelinopathy.</title>
        <authorList>
            <person name="Breinlinger S."/>
            <person name="Phillips T.J."/>
            <person name="Haram B.N."/>
            <person name="Mares J."/>
            <person name="Martinez Yerena J.A."/>
            <person name="Hrouzek P."/>
            <person name="Sobotka R."/>
            <person name="Henderson W.M."/>
            <person name="Schmieder P."/>
            <person name="Williams S.M."/>
            <person name="Lauderdale J.D."/>
            <person name="Wilde H.D."/>
            <person name="Gerrin W."/>
            <person name="Kust A."/>
            <person name="Washington J.W."/>
            <person name="Wagner C."/>
            <person name="Geier B."/>
            <person name="Liebeke M."/>
            <person name="Enke H."/>
            <person name="Niedermeyer T.H.J."/>
            <person name="Wilde S.B."/>
        </authorList>
    </citation>
    <scope>NUCLEOTIDE SEQUENCE [LARGE SCALE GENOMIC DNA]</scope>
    <source>
        <strain evidence="3">Thurmond2011</strain>
    </source>
</reference>
<evidence type="ECO:0000313" key="2">
    <source>
        <dbReference type="EMBL" id="MDR9893775.1"/>
    </source>
</evidence>
<dbReference type="EMBL" id="JAALHA020000001">
    <property type="protein sequence ID" value="MDR9893775.1"/>
    <property type="molecule type" value="Genomic_DNA"/>
</dbReference>
<dbReference type="InterPro" id="IPR036291">
    <property type="entry name" value="NAD(P)-bd_dom_sf"/>
</dbReference>
<dbReference type="SUPFAM" id="SSF51735">
    <property type="entry name" value="NAD(P)-binding Rossmann-fold domains"/>
    <property type="match status" value="1"/>
</dbReference>
<proteinExistence type="predicted"/>
<name>A0AAP5I7A4_9CYAN</name>
<sequence length="350" mass="37372">MTAKVLLYGATGYVGKLIAQLAKRDSLDIILAGRNRESVAAQANELGLEFRVFSLDSAAVIESALADVFVVLNCVGPFSLSAKPLVDACLKVGTHYTDIAGEVPEFQALLERDAEAKAAGIMLLPGIGFGVVPTDCLAVYLKSQLPTANKLTLIYETQGGVSQGTANTVLPNLHVMGVVRKDGKLISAQPGAKSLRIDLGDGFVTAVTNPWRADLVTAYYSTKIENIEVYTVFPAPLPLLMQSSRYLRGIFDSPLFQSGIKSLLKTLPSGPTEAERAKGKTRVLGIVEDETGQKIQARLEGSEAYDLTALTAVATIKHILQGQTELGFQTPASVYGANFILEIPGVKRFS</sequence>
<organism evidence="2 3">
    <name type="scientific">Aetokthonos hydrillicola Thurmond2011</name>
    <dbReference type="NCBI Taxonomy" id="2712845"/>
    <lineage>
        <taxon>Bacteria</taxon>
        <taxon>Bacillati</taxon>
        <taxon>Cyanobacteriota</taxon>
        <taxon>Cyanophyceae</taxon>
        <taxon>Nostocales</taxon>
        <taxon>Hapalosiphonaceae</taxon>
        <taxon>Aetokthonos</taxon>
    </lineage>
</organism>
<dbReference type="Pfam" id="PF03435">
    <property type="entry name" value="Sacchrp_dh_NADP"/>
    <property type="match status" value="1"/>
</dbReference>
<accession>A0AAP5I7A4</accession>
<dbReference type="Gene3D" id="3.40.50.720">
    <property type="entry name" value="NAD(P)-binding Rossmann-like Domain"/>
    <property type="match status" value="1"/>
</dbReference>
<dbReference type="RefSeq" id="WP_208338232.1">
    <property type="nucleotide sequence ID" value="NZ_CAWQFN010000041.1"/>
</dbReference>
<dbReference type="PANTHER" id="PTHR43781:SF1">
    <property type="entry name" value="SACCHAROPINE DEHYDROGENASE"/>
    <property type="match status" value="1"/>
</dbReference>